<organism evidence="2 3">
    <name type="scientific">Cannabis sativa</name>
    <name type="common">Hemp</name>
    <name type="synonym">Marijuana</name>
    <dbReference type="NCBI Taxonomy" id="3483"/>
    <lineage>
        <taxon>Eukaryota</taxon>
        <taxon>Viridiplantae</taxon>
        <taxon>Streptophyta</taxon>
        <taxon>Embryophyta</taxon>
        <taxon>Tracheophyta</taxon>
        <taxon>Spermatophyta</taxon>
        <taxon>Magnoliopsida</taxon>
        <taxon>eudicotyledons</taxon>
        <taxon>Gunneridae</taxon>
        <taxon>Pentapetalae</taxon>
        <taxon>rosids</taxon>
        <taxon>fabids</taxon>
        <taxon>Rosales</taxon>
        <taxon>Cannabaceae</taxon>
        <taxon>Cannabis</taxon>
    </lineage>
</organism>
<sequence length="97" mass="11179">MENDREGVAATKNPEKNALARNLETNDENIEKVTKMASILRLRTRMMITTTIKNGTIRMVMYDEHDPNLVCVAEELAARQEALIKEQRLTTKMKRTM</sequence>
<evidence type="ECO:0000313" key="2">
    <source>
        <dbReference type="EnsemblPlants" id="cds.evm.model.10.429"/>
    </source>
</evidence>
<reference evidence="2" key="1">
    <citation type="submission" date="2021-03" db="UniProtKB">
        <authorList>
            <consortium name="EnsemblPlants"/>
        </authorList>
    </citation>
    <scope>IDENTIFICATION</scope>
</reference>
<feature type="region of interest" description="Disordered" evidence="1">
    <location>
        <begin position="1"/>
        <end position="23"/>
    </location>
</feature>
<accession>A0A803QNS1</accession>
<dbReference type="EnsemblPlants" id="evm.model.10.429">
    <property type="protein sequence ID" value="cds.evm.model.10.429"/>
    <property type="gene ID" value="evm.TU.10.429"/>
</dbReference>
<dbReference type="AlphaFoldDB" id="A0A803QNS1"/>
<dbReference type="Gramene" id="evm.model.10.429">
    <property type="protein sequence ID" value="cds.evm.model.10.429"/>
    <property type="gene ID" value="evm.TU.10.429"/>
</dbReference>
<proteinExistence type="predicted"/>
<dbReference type="EMBL" id="UZAU01000801">
    <property type="status" value="NOT_ANNOTATED_CDS"/>
    <property type="molecule type" value="Genomic_DNA"/>
</dbReference>
<name>A0A803QNS1_CANSA</name>
<evidence type="ECO:0000313" key="3">
    <source>
        <dbReference type="Proteomes" id="UP000596661"/>
    </source>
</evidence>
<dbReference type="Proteomes" id="UP000596661">
    <property type="component" value="Unassembled WGS sequence"/>
</dbReference>
<protein>
    <submittedName>
        <fullName evidence="2">Uncharacterized protein</fullName>
    </submittedName>
</protein>
<evidence type="ECO:0000256" key="1">
    <source>
        <dbReference type="SAM" id="MobiDB-lite"/>
    </source>
</evidence>
<keyword evidence="3" id="KW-1185">Reference proteome</keyword>